<dbReference type="Proteomes" id="UP000077856">
    <property type="component" value="Chromosome"/>
</dbReference>
<dbReference type="STRING" id="1196031.A361_23525"/>
<gene>
    <name evidence="19" type="ORF">A361_23525</name>
</gene>
<dbReference type="SUPFAM" id="SSF56601">
    <property type="entry name" value="beta-lactamase/transpeptidase-like"/>
    <property type="match status" value="1"/>
</dbReference>
<dbReference type="InterPro" id="IPR050396">
    <property type="entry name" value="Glycosyltr_51/Transpeptidase"/>
</dbReference>
<dbReference type="InterPro" id="IPR001460">
    <property type="entry name" value="PCN-bd_Tpept"/>
</dbReference>
<keyword evidence="6" id="KW-0645">Protease</keyword>
<dbReference type="Gene3D" id="3.40.710.10">
    <property type="entry name" value="DD-peptidase/beta-lactamase superfamily"/>
    <property type="match status" value="1"/>
</dbReference>
<dbReference type="GO" id="GO:0030288">
    <property type="term" value="C:outer membrane-bounded periplasmic space"/>
    <property type="evidence" value="ECO:0007669"/>
    <property type="project" value="TreeGrafter"/>
</dbReference>
<keyword evidence="8" id="KW-0808">Transferase</keyword>
<evidence type="ECO:0000256" key="13">
    <source>
        <dbReference type="ARBA" id="ARBA00023268"/>
    </source>
</evidence>
<evidence type="ECO:0000256" key="1">
    <source>
        <dbReference type="ARBA" id="ARBA00004236"/>
    </source>
</evidence>
<comment type="catalytic activity">
    <reaction evidence="15">
        <text>Preferential cleavage: (Ac)2-L-Lys-D-Ala-|-D-Ala. Also transpeptidation of peptidyl-alanyl moieties that are N-acyl substituents of D-alanine.</text>
        <dbReference type="EC" id="3.4.16.4"/>
    </reaction>
</comment>
<dbReference type="GO" id="GO:0008955">
    <property type="term" value="F:peptidoglycan glycosyltransferase activity"/>
    <property type="evidence" value="ECO:0007669"/>
    <property type="project" value="UniProtKB-EC"/>
</dbReference>
<evidence type="ECO:0000256" key="2">
    <source>
        <dbReference type="ARBA" id="ARBA00007090"/>
    </source>
</evidence>
<evidence type="ECO:0000256" key="12">
    <source>
        <dbReference type="ARBA" id="ARBA00023136"/>
    </source>
</evidence>
<name>A0A160MFH5_9BACI</name>
<dbReference type="InterPro" id="IPR036950">
    <property type="entry name" value="PBP_transglycosylase"/>
</dbReference>
<evidence type="ECO:0000259" key="17">
    <source>
        <dbReference type="Pfam" id="PF00905"/>
    </source>
</evidence>
<evidence type="ECO:0000313" key="20">
    <source>
        <dbReference type="Proteomes" id="UP000077856"/>
    </source>
</evidence>
<evidence type="ECO:0000259" key="18">
    <source>
        <dbReference type="Pfam" id="PF00912"/>
    </source>
</evidence>
<evidence type="ECO:0000256" key="4">
    <source>
        <dbReference type="ARBA" id="ARBA00022475"/>
    </source>
</evidence>
<evidence type="ECO:0000256" key="16">
    <source>
        <dbReference type="ARBA" id="ARBA00049902"/>
    </source>
</evidence>
<keyword evidence="7" id="KW-0328">Glycosyltransferase</keyword>
<dbReference type="eggNOG" id="COG0744">
    <property type="taxonomic scope" value="Bacteria"/>
</dbReference>
<dbReference type="GO" id="GO:0008658">
    <property type="term" value="F:penicillin binding"/>
    <property type="evidence" value="ECO:0007669"/>
    <property type="project" value="InterPro"/>
</dbReference>
<feature type="domain" description="Penicillin-binding protein transpeptidase" evidence="17">
    <location>
        <begin position="346"/>
        <end position="583"/>
    </location>
</feature>
<evidence type="ECO:0000256" key="15">
    <source>
        <dbReference type="ARBA" id="ARBA00034000"/>
    </source>
</evidence>
<dbReference type="InterPro" id="IPR012338">
    <property type="entry name" value="Beta-lactam/transpept-like"/>
</dbReference>
<dbReference type="SUPFAM" id="SSF53955">
    <property type="entry name" value="Lysozyme-like"/>
    <property type="match status" value="1"/>
</dbReference>
<reference evidence="19 20" key="1">
    <citation type="submission" date="2016-04" db="EMBL/GenBank/DDBJ databases">
        <title>Complete genome sequence of Bacillus oceanisediminis strain 2691.</title>
        <authorList>
            <person name="Jeong H."/>
            <person name="Kim H.J."/>
            <person name="Lee D.-W."/>
        </authorList>
    </citation>
    <scope>NUCLEOTIDE SEQUENCE [LARGE SCALE GENOMIC DNA]</scope>
    <source>
        <strain evidence="19 20">2691</strain>
    </source>
</reference>
<evidence type="ECO:0000256" key="14">
    <source>
        <dbReference type="ARBA" id="ARBA00023316"/>
    </source>
</evidence>
<dbReference type="KEGG" id="bon:A361_23525"/>
<evidence type="ECO:0000256" key="11">
    <source>
        <dbReference type="ARBA" id="ARBA00022984"/>
    </source>
</evidence>
<dbReference type="Pfam" id="PF00912">
    <property type="entry name" value="Transgly"/>
    <property type="match status" value="1"/>
</dbReference>
<keyword evidence="5" id="KW-0121">Carboxypeptidase</keyword>
<keyword evidence="12" id="KW-0472">Membrane</keyword>
<dbReference type="GO" id="GO:0009002">
    <property type="term" value="F:serine-type D-Ala-D-Ala carboxypeptidase activity"/>
    <property type="evidence" value="ECO:0007669"/>
    <property type="project" value="UniProtKB-EC"/>
</dbReference>
<evidence type="ECO:0000313" key="19">
    <source>
        <dbReference type="EMBL" id="AND41987.1"/>
    </source>
</evidence>
<dbReference type="GO" id="GO:0008360">
    <property type="term" value="P:regulation of cell shape"/>
    <property type="evidence" value="ECO:0007669"/>
    <property type="project" value="UniProtKB-KW"/>
</dbReference>
<keyword evidence="13" id="KW-0511">Multifunctional enzyme</keyword>
<evidence type="ECO:0000256" key="10">
    <source>
        <dbReference type="ARBA" id="ARBA00022960"/>
    </source>
</evidence>
<dbReference type="GO" id="GO:0006508">
    <property type="term" value="P:proteolysis"/>
    <property type="evidence" value="ECO:0007669"/>
    <property type="project" value="UniProtKB-KW"/>
</dbReference>
<organism evidence="19 20">
    <name type="scientific">Cytobacillus oceanisediminis 2691</name>
    <dbReference type="NCBI Taxonomy" id="1196031"/>
    <lineage>
        <taxon>Bacteria</taxon>
        <taxon>Bacillati</taxon>
        <taxon>Bacillota</taxon>
        <taxon>Bacilli</taxon>
        <taxon>Bacillales</taxon>
        <taxon>Bacillaceae</taxon>
        <taxon>Cytobacillus</taxon>
    </lineage>
</organism>
<comment type="subcellular location">
    <subcellularLocation>
        <location evidence="1">Cell membrane</location>
    </subcellularLocation>
</comment>
<dbReference type="GO" id="GO:0005886">
    <property type="term" value="C:plasma membrane"/>
    <property type="evidence" value="ECO:0007669"/>
    <property type="project" value="UniProtKB-SubCell"/>
</dbReference>
<dbReference type="InterPro" id="IPR001264">
    <property type="entry name" value="Glyco_trans_51"/>
</dbReference>
<evidence type="ECO:0000256" key="3">
    <source>
        <dbReference type="ARBA" id="ARBA00007739"/>
    </source>
</evidence>
<dbReference type="Pfam" id="PF00905">
    <property type="entry name" value="Transpeptidase"/>
    <property type="match status" value="1"/>
</dbReference>
<sequence>MRSWSGFMIIILLLPIFSLLVFAVSAESQKVQGFHELLDEKLEIKEVSLPQTSYIKAGNGQVISEMDHPVNRISLSSGDISPFLKDVFITAEDQHFYDHAGFDVAAIGRALAINIQSDDIEQGASTITQQLARNIFLNHEQSYNRKLSELLYAYELERKLSKEKILELYINAIYFHNGAYGIEAASQLYFKKSAKDLTKAQEAFLAAIPNNPSLYDPMKHFNHTKERQERLIDQLKEEQLISPKEAEKMKSERIQLQVKQRIDLYPDYVSYVEAELRELISVKEGYQDKLLKAGEQEKASLSAKLDKRISQIMEQGIIIETALNPALQEKAANSLNKRLSYKDVEGAAAVIDNGSHEITALAGGKNYKKYNFNRAFQAYRQPGSAIKPLLVYAPYFEHTSAAIHDQVNAGPFCKNGYCPQNYGGARYGSTTLEKAFIYSYNTPAVRLLDDIGIENGFRDLDKFGFKKVTDKDHALSAAIGGFTYGMTPLELTSAYTVFANDGYYQPARAIRKITNLKGKLLYSWDDSKTQVWSEKTIEKVRNLMARTVQSGTARKARLPIGYAGGKTGTTNGYHDFWFVGLTGQYTAGVWVGKDRPGNLASIESASPQLLIWKDIMSD</sequence>
<keyword evidence="14" id="KW-0961">Cell wall biogenesis/degradation</keyword>
<accession>A0A160MFH5</accession>
<evidence type="ECO:0000256" key="6">
    <source>
        <dbReference type="ARBA" id="ARBA00022670"/>
    </source>
</evidence>
<keyword evidence="4" id="KW-1003">Cell membrane</keyword>
<evidence type="ECO:0000256" key="7">
    <source>
        <dbReference type="ARBA" id="ARBA00022676"/>
    </source>
</evidence>
<dbReference type="PANTHER" id="PTHR32282:SF11">
    <property type="entry name" value="PENICILLIN-BINDING PROTEIN 1B"/>
    <property type="match status" value="1"/>
</dbReference>
<dbReference type="AlphaFoldDB" id="A0A160MFH5"/>
<evidence type="ECO:0000256" key="5">
    <source>
        <dbReference type="ARBA" id="ARBA00022645"/>
    </source>
</evidence>
<keyword evidence="11" id="KW-0573">Peptidoglycan synthesis</keyword>
<keyword evidence="10" id="KW-0133">Cell shape</keyword>
<dbReference type="PANTHER" id="PTHR32282">
    <property type="entry name" value="BINDING PROTEIN TRANSPEPTIDASE, PUTATIVE-RELATED"/>
    <property type="match status" value="1"/>
</dbReference>
<dbReference type="Gene3D" id="1.10.3810.10">
    <property type="entry name" value="Biosynthetic peptidoglycan transglycosylase-like"/>
    <property type="match status" value="1"/>
</dbReference>
<proteinExistence type="inferred from homology"/>
<dbReference type="GO" id="GO:0009252">
    <property type="term" value="P:peptidoglycan biosynthetic process"/>
    <property type="evidence" value="ECO:0007669"/>
    <property type="project" value="UniProtKB-KW"/>
</dbReference>
<dbReference type="EMBL" id="CP015506">
    <property type="protein sequence ID" value="AND41987.1"/>
    <property type="molecule type" value="Genomic_DNA"/>
</dbReference>
<comment type="catalytic activity">
    <reaction evidence="16">
        <text>[GlcNAc-(1-&gt;4)-Mur2Ac(oyl-L-Ala-gamma-D-Glu-L-Lys-D-Ala-D-Ala)](n)-di-trans,octa-cis-undecaprenyl diphosphate + beta-D-GlcNAc-(1-&gt;4)-Mur2Ac(oyl-L-Ala-gamma-D-Glu-L-Lys-D-Ala-D-Ala)-di-trans,octa-cis-undecaprenyl diphosphate = [GlcNAc-(1-&gt;4)-Mur2Ac(oyl-L-Ala-gamma-D-Glu-L-Lys-D-Ala-D-Ala)](n+1)-di-trans,octa-cis-undecaprenyl diphosphate + di-trans,octa-cis-undecaprenyl diphosphate + H(+)</text>
        <dbReference type="Rhea" id="RHEA:23708"/>
        <dbReference type="Rhea" id="RHEA-COMP:9602"/>
        <dbReference type="Rhea" id="RHEA-COMP:9603"/>
        <dbReference type="ChEBI" id="CHEBI:15378"/>
        <dbReference type="ChEBI" id="CHEBI:58405"/>
        <dbReference type="ChEBI" id="CHEBI:60033"/>
        <dbReference type="ChEBI" id="CHEBI:78435"/>
        <dbReference type="EC" id="2.4.99.28"/>
    </reaction>
</comment>
<comment type="similarity">
    <text evidence="2">In the C-terminal section; belongs to the transpeptidase family.</text>
</comment>
<keyword evidence="9" id="KW-0378">Hydrolase</keyword>
<dbReference type="InterPro" id="IPR023346">
    <property type="entry name" value="Lysozyme-like_dom_sf"/>
</dbReference>
<evidence type="ECO:0000256" key="9">
    <source>
        <dbReference type="ARBA" id="ARBA00022801"/>
    </source>
</evidence>
<comment type="similarity">
    <text evidence="3">In the N-terminal section; belongs to the glycosyltransferase 51 family.</text>
</comment>
<dbReference type="FunFam" id="1.10.3810.10:FF:000001">
    <property type="entry name" value="Penicillin-binding protein 1A"/>
    <property type="match status" value="1"/>
</dbReference>
<feature type="domain" description="Glycosyl transferase family 51" evidence="18">
    <location>
        <begin position="60"/>
        <end position="235"/>
    </location>
</feature>
<dbReference type="GO" id="GO:0071555">
    <property type="term" value="P:cell wall organization"/>
    <property type="evidence" value="ECO:0007669"/>
    <property type="project" value="UniProtKB-KW"/>
</dbReference>
<evidence type="ECO:0000256" key="8">
    <source>
        <dbReference type="ARBA" id="ARBA00022679"/>
    </source>
</evidence>
<protein>
    <submittedName>
        <fullName evidence="19">Penicillin-binding protein</fullName>
    </submittedName>
</protein>